<evidence type="ECO:0000256" key="3">
    <source>
        <dbReference type="ARBA" id="ARBA00022679"/>
    </source>
</evidence>
<dbReference type="PANTHER" id="PTHR43179:SF12">
    <property type="entry name" value="GALACTOFURANOSYLTRANSFERASE GLFT2"/>
    <property type="match status" value="1"/>
</dbReference>
<dbReference type="CDD" id="cd04186">
    <property type="entry name" value="GT_2_like_c"/>
    <property type="match status" value="1"/>
</dbReference>
<evidence type="ECO:0000259" key="4">
    <source>
        <dbReference type="Pfam" id="PF00535"/>
    </source>
</evidence>
<dbReference type="PANTHER" id="PTHR43179">
    <property type="entry name" value="RHAMNOSYLTRANSFERASE WBBL"/>
    <property type="match status" value="1"/>
</dbReference>
<proteinExistence type="inferred from homology"/>
<accession>A0A250ITB0</accession>
<name>A0A250ITB0_9BACT</name>
<evidence type="ECO:0000256" key="1">
    <source>
        <dbReference type="ARBA" id="ARBA00006739"/>
    </source>
</evidence>
<protein>
    <submittedName>
        <fullName evidence="5">Glycosyl transferase family 2</fullName>
    </submittedName>
</protein>
<dbReference type="InterPro" id="IPR001173">
    <property type="entry name" value="Glyco_trans_2-like"/>
</dbReference>
<gene>
    <name evidence="5" type="ORF">MEBOL_007985</name>
</gene>
<dbReference type="Pfam" id="PF00535">
    <property type="entry name" value="Glycos_transf_2"/>
    <property type="match status" value="1"/>
</dbReference>
<evidence type="ECO:0000313" key="5">
    <source>
        <dbReference type="EMBL" id="ATB34482.1"/>
    </source>
</evidence>
<evidence type="ECO:0000256" key="2">
    <source>
        <dbReference type="ARBA" id="ARBA00022676"/>
    </source>
</evidence>
<dbReference type="OrthoDB" id="9771846at2"/>
<evidence type="ECO:0000313" key="6">
    <source>
        <dbReference type="Proteomes" id="UP000217289"/>
    </source>
</evidence>
<dbReference type="RefSeq" id="WP_095982373.1">
    <property type="nucleotide sequence ID" value="NZ_CP022163.1"/>
</dbReference>
<dbReference type="GO" id="GO:0016757">
    <property type="term" value="F:glycosyltransferase activity"/>
    <property type="evidence" value="ECO:0007669"/>
    <property type="project" value="UniProtKB-KW"/>
</dbReference>
<keyword evidence="6" id="KW-1185">Reference proteome</keyword>
<keyword evidence="3 5" id="KW-0808">Transferase</keyword>
<comment type="similarity">
    <text evidence="1">Belongs to the glycosyltransferase 2 family.</text>
</comment>
<dbReference type="EMBL" id="CP022163">
    <property type="protein sequence ID" value="ATB34482.1"/>
    <property type="molecule type" value="Genomic_DNA"/>
</dbReference>
<feature type="domain" description="Glycosyltransferase 2-like" evidence="4">
    <location>
        <begin position="14"/>
        <end position="150"/>
    </location>
</feature>
<dbReference type="InterPro" id="IPR029044">
    <property type="entry name" value="Nucleotide-diphossugar_trans"/>
</dbReference>
<dbReference type="Gene3D" id="3.90.550.10">
    <property type="entry name" value="Spore Coat Polysaccharide Biosynthesis Protein SpsA, Chain A"/>
    <property type="match status" value="1"/>
</dbReference>
<sequence>MHLNSVNPRLSIGVVLYQNSRKQLQQLLCSIELNRAAPGCPSFVLNFIDNSPDASLEALVRELAPEAGYEHARRNLGFGAGHNVLMERAFRDAEVGYYLCVNPDSILHPDCLAELIAEVKRQRKPGLVEALQFPDEHPKVYDRQTHVTPWCSGCVLLITRALYSAVGGFDENFFMYCEDVDLSWRARAHQFNISLAPKALAHHYVGNRPDSLTGKLMLLKSGTYLAHKYGNEQMHRAWMNEYLNSGGEPFMTPTIPAPSAEMLKVANFAHLFHMAEVRW</sequence>
<reference evidence="5 6" key="1">
    <citation type="submission" date="2017-06" db="EMBL/GenBank/DDBJ databases">
        <authorList>
            <person name="Kim H.J."/>
            <person name="Triplett B.A."/>
        </authorList>
    </citation>
    <scope>NUCLEOTIDE SEQUENCE [LARGE SCALE GENOMIC DNA]</scope>
    <source>
        <strain evidence="5 6">DSM 14713</strain>
    </source>
</reference>
<keyword evidence="2" id="KW-0328">Glycosyltransferase</keyword>
<dbReference type="SUPFAM" id="SSF53448">
    <property type="entry name" value="Nucleotide-diphospho-sugar transferases"/>
    <property type="match status" value="1"/>
</dbReference>
<dbReference type="KEGG" id="mbd:MEBOL_007985"/>
<dbReference type="AlphaFoldDB" id="A0A250ITB0"/>
<organism evidence="5 6">
    <name type="scientific">Melittangium boletus DSM 14713</name>
    <dbReference type="NCBI Taxonomy" id="1294270"/>
    <lineage>
        <taxon>Bacteria</taxon>
        <taxon>Pseudomonadati</taxon>
        <taxon>Myxococcota</taxon>
        <taxon>Myxococcia</taxon>
        <taxon>Myxococcales</taxon>
        <taxon>Cystobacterineae</taxon>
        <taxon>Archangiaceae</taxon>
        <taxon>Melittangium</taxon>
    </lineage>
</organism>
<dbReference type="Proteomes" id="UP000217289">
    <property type="component" value="Chromosome"/>
</dbReference>